<sequence>MDWARVKELQNDLGEEDFEEIITLFLEEVEDRLASLAAGDFGTFAEDLHFLKGSAANLGFASFRSQCEALEQSRNTQAVPELSAVYARSKAEFLANLKTREGI</sequence>
<evidence type="ECO:0000259" key="3">
    <source>
        <dbReference type="PROSITE" id="PS50894"/>
    </source>
</evidence>
<dbReference type="CDD" id="cd00088">
    <property type="entry name" value="HPT"/>
    <property type="match status" value="1"/>
</dbReference>
<evidence type="ECO:0000256" key="2">
    <source>
        <dbReference type="PROSITE-ProRule" id="PRU00110"/>
    </source>
</evidence>
<dbReference type="GO" id="GO:0004672">
    <property type="term" value="F:protein kinase activity"/>
    <property type="evidence" value="ECO:0007669"/>
    <property type="project" value="UniProtKB-ARBA"/>
</dbReference>
<dbReference type="SUPFAM" id="SSF47226">
    <property type="entry name" value="Histidine-containing phosphotransfer domain, HPT domain"/>
    <property type="match status" value="1"/>
</dbReference>
<gene>
    <name evidence="4" type="ORF">C8N43_2730</name>
</gene>
<reference evidence="4 5" key="1">
    <citation type="submission" date="2018-04" db="EMBL/GenBank/DDBJ databases">
        <title>Genomic Encyclopedia of Archaeal and Bacterial Type Strains, Phase II (KMG-II): from individual species to whole genera.</title>
        <authorList>
            <person name="Goeker M."/>
        </authorList>
    </citation>
    <scope>NUCLEOTIDE SEQUENCE [LARGE SCALE GENOMIC DNA]</scope>
    <source>
        <strain evidence="4 5">DSM 100977</strain>
    </source>
</reference>
<organism evidence="4 5">
    <name type="scientific">Litoreibacter ponti</name>
    <dbReference type="NCBI Taxonomy" id="1510457"/>
    <lineage>
        <taxon>Bacteria</taxon>
        <taxon>Pseudomonadati</taxon>
        <taxon>Pseudomonadota</taxon>
        <taxon>Alphaproteobacteria</taxon>
        <taxon>Rhodobacterales</taxon>
        <taxon>Roseobacteraceae</taxon>
        <taxon>Litoreibacter</taxon>
    </lineage>
</organism>
<name>A0A2T6BPT8_9RHOB</name>
<evidence type="ECO:0000313" key="5">
    <source>
        <dbReference type="Proteomes" id="UP000243978"/>
    </source>
</evidence>
<dbReference type="EMBL" id="QBKS01000001">
    <property type="protein sequence ID" value="PTX58054.1"/>
    <property type="molecule type" value="Genomic_DNA"/>
</dbReference>
<dbReference type="GO" id="GO:0000160">
    <property type="term" value="P:phosphorelay signal transduction system"/>
    <property type="evidence" value="ECO:0007669"/>
    <property type="project" value="UniProtKB-KW"/>
</dbReference>
<feature type="domain" description="HPt" evidence="3">
    <location>
        <begin position="10"/>
        <end position="103"/>
    </location>
</feature>
<evidence type="ECO:0000313" key="4">
    <source>
        <dbReference type="EMBL" id="PTX58054.1"/>
    </source>
</evidence>
<accession>A0A2T6BPT8</accession>
<keyword evidence="2" id="KW-0597">Phosphoprotein</keyword>
<dbReference type="OrthoDB" id="7867809at2"/>
<dbReference type="RefSeq" id="WP_107846096.1">
    <property type="nucleotide sequence ID" value="NZ_QBKS01000001.1"/>
</dbReference>
<dbReference type="Proteomes" id="UP000243978">
    <property type="component" value="Unassembled WGS sequence"/>
</dbReference>
<dbReference type="Pfam" id="PF01627">
    <property type="entry name" value="Hpt"/>
    <property type="match status" value="1"/>
</dbReference>
<feature type="modified residue" description="Phosphohistidine" evidence="2">
    <location>
        <position position="49"/>
    </location>
</feature>
<dbReference type="SMART" id="SM00073">
    <property type="entry name" value="HPT"/>
    <property type="match status" value="1"/>
</dbReference>
<keyword evidence="5" id="KW-1185">Reference proteome</keyword>
<keyword evidence="1" id="KW-0902">Two-component regulatory system</keyword>
<dbReference type="InterPro" id="IPR008207">
    <property type="entry name" value="Sig_transdc_His_kin_Hpt_dom"/>
</dbReference>
<comment type="caution">
    <text evidence="4">The sequence shown here is derived from an EMBL/GenBank/DDBJ whole genome shotgun (WGS) entry which is preliminary data.</text>
</comment>
<dbReference type="PROSITE" id="PS50894">
    <property type="entry name" value="HPT"/>
    <property type="match status" value="1"/>
</dbReference>
<protein>
    <submittedName>
        <fullName evidence="4">HPt (Histidine-containing phosphotransfer) domain-containing protein</fullName>
    </submittedName>
</protein>
<proteinExistence type="predicted"/>
<dbReference type="AlphaFoldDB" id="A0A2T6BPT8"/>
<dbReference type="InterPro" id="IPR036641">
    <property type="entry name" value="HPT_dom_sf"/>
</dbReference>
<evidence type="ECO:0000256" key="1">
    <source>
        <dbReference type="ARBA" id="ARBA00023012"/>
    </source>
</evidence>
<dbReference type="Gene3D" id="1.20.120.160">
    <property type="entry name" value="HPT domain"/>
    <property type="match status" value="1"/>
</dbReference>